<protein>
    <recommendedName>
        <fullName evidence="3">Monovalent cation:H+ antiporter, CPA1 family</fullName>
    </recommendedName>
</protein>
<gene>
    <name evidence="1" type="ORF">OOJ09_28315</name>
</gene>
<dbReference type="Proteomes" id="UP001152178">
    <property type="component" value="Unassembled WGS sequence"/>
</dbReference>
<evidence type="ECO:0000313" key="1">
    <source>
        <dbReference type="EMBL" id="MCZ8548099.1"/>
    </source>
</evidence>
<dbReference type="EMBL" id="JAPFQA010000021">
    <property type="protein sequence ID" value="MCZ8548099.1"/>
    <property type="molecule type" value="Genomic_DNA"/>
</dbReference>
<reference evidence="1" key="1">
    <citation type="submission" date="2022-11" db="EMBL/GenBank/DDBJ databases">
        <authorList>
            <person name="Coimbra C."/>
        </authorList>
    </citation>
    <scope>NUCLEOTIDE SEQUENCE</scope>
    <source>
        <strain evidence="1">Jales19</strain>
    </source>
</reference>
<dbReference type="RefSeq" id="WP_269908360.1">
    <property type="nucleotide sequence ID" value="NZ_JAPFQA010000021.1"/>
</dbReference>
<comment type="caution">
    <text evidence="1">The sequence shown here is derived from an EMBL/GenBank/DDBJ whole genome shotgun (WGS) entry which is preliminary data.</text>
</comment>
<accession>A0ABT4R2N3</accession>
<proteinExistence type="predicted"/>
<sequence>MQVAVFILVVLVFVAVSGPLVRLVRVPLPVLQIAIGAVLAWPVRGIHVDHTMRALFSEITLTEALLKGRQKRK</sequence>
<evidence type="ECO:0000313" key="2">
    <source>
        <dbReference type="Proteomes" id="UP001152178"/>
    </source>
</evidence>
<organism evidence="1 2">
    <name type="scientific">Mesorhizobium qingshengii</name>
    <dbReference type="NCBI Taxonomy" id="1165689"/>
    <lineage>
        <taxon>Bacteria</taxon>
        <taxon>Pseudomonadati</taxon>
        <taxon>Pseudomonadota</taxon>
        <taxon>Alphaproteobacteria</taxon>
        <taxon>Hyphomicrobiales</taxon>
        <taxon>Phyllobacteriaceae</taxon>
        <taxon>Mesorhizobium</taxon>
    </lineage>
</organism>
<name>A0ABT4R2N3_9HYPH</name>
<keyword evidence="2" id="KW-1185">Reference proteome</keyword>
<evidence type="ECO:0008006" key="3">
    <source>
        <dbReference type="Google" id="ProtNLM"/>
    </source>
</evidence>